<dbReference type="PANTHER" id="PTHR37539">
    <property type="entry name" value="SECRETED PROTEIN-RELATED"/>
    <property type="match status" value="1"/>
</dbReference>
<feature type="domain" description="ER-bound oxygenase mpaB/mpaB'/Rubber oxygenase catalytic" evidence="1">
    <location>
        <begin position="96"/>
        <end position="295"/>
    </location>
</feature>
<gene>
    <name evidence="2" type="ORF">LZC95_28660</name>
</gene>
<dbReference type="InterPro" id="IPR018713">
    <property type="entry name" value="MPAB/Lcp_cat_dom"/>
</dbReference>
<proteinExistence type="predicted"/>
<evidence type="ECO:0000259" key="1">
    <source>
        <dbReference type="Pfam" id="PF09995"/>
    </source>
</evidence>
<dbReference type="InterPro" id="IPR037473">
    <property type="entry name" value="Lcp-like"/>
</dbReference>
<evidence type="ECO:0000313" key="3">
    <source>
        <dbReference type="Proteomes" id="UP001379533"/>
    </source>
</evidence>
<dbReference type="EMBL" id="CP089982">
    <property type="protein sequence ID" value="WXA90423.1"/>
    <property type="molecule type" value="Genomic_DNA"/>
</dbReference>
<organism evidence="2 3">
    <name type="scientific">Pendulispora brunnea</name>
    <dbReference type="NCBI Taxonomy" id="2905690"/>
    <lineage>
        <taxon>Bacteria</taxon>
        <taxon>Pseudomonadati</taxon>
        <taxon>Myxococcota</taxon>
        <taxon>Myxococcia</taxon>
        <taxon>Myxococcales</taxon>
        <taxon>Sorangiineae</taxon>
        <taxon>Pendulisporaceae</taxon>
        <taxon>Pendulispora</taxon>
    </lineage>
</organism>
<reference evidence="2 3" key="1">
    <citation type="submission" date="2021-12" db="EMBL/GenBank/DDBJ databases">
        <title>Discovery of the Pendulisporaceae a myxobacterial family with distinct sporulation behavior and unique specialized metabolism.</title>
        <authorList>
            <person name="Garcia R."/>
            <person name="Popoff A."/>
            <person name="Bader C.D."/>
            <person name="Loehr J."/>
            <person name="Walesch S."/>
            <person name="Walt C."/>
            <person name="Boldt J."/>
            <person name="Bunk B."/>
            <person name="Haeckl F.J.F.P.J."/>
            <person name="Gunesch A.P."/>
            <person name="Birkelbach J."/>
            <person name="Nuebel U."/>
            <person name="Pietschmann T."/>
            <person name="Bach T."/>
            <person name="Mueller R."/>
        </authorList>
    </citation>
    <scope>NUCLEOTIDE SEQUENCE [LARGE SCALE GENOMIC DNA]</scope>
    <source>
        <strain evidence="2 3">MSr12523</strain>
    </source>
</reference>
<keyword evidence="3" id="KW-1185">Reference proteome</keyword>
<dbReference type="Proteomes" id="UP001379533">
    <property type="component" value="Chromosome"/>
</dbReference>
<protein>
    <submittedName>
        <fullName evidence="2">DUF2236 domain-containing protein</fullName>
    </submittedName>
</protein>
<dbReference type="RefSeq" id="WP_394841035.1">
    <property type="nucleotide sequence ID" value="NZ_CP089982.1"/>
</dbReference>
<sequence>MVTDQELDVLRMRTDDVLDPLMQALAPGDVGQMLGALFRTDRIPADDPRFRELLEALPIVPLENAALVEAGQRVFELYGPEVLLILGCYGLPAAYAAANGVQVIHRARRLEDDTQRRLCETAQMLINAMTPGGLAHGGIGYRSAIKVRIMHALIRQHVRSKEWSTAEYGEPINQEDLAGTLLTFSLLVLDGLRKIGAHLSQEEERGYLETWHHLALVLGIDARLASRSLDEAKALAELIGRRQFRPSPEGRRLMHDLMVVSEGLFPIPGYGTSLMHFFLDESVFGINLAETLDLPPANWTRVLVRARAAQKQVIFRWLNRVPGARARRRVVSSYFAQKLILWKRPDKQSPFEVPPDLLQRWRLTAPKM</sequence>
<dbReference type="PANTHER" id="PTHR37539:SF1">
    <property type="entry name" value="ER-BOUND OXYGENASE MPAB_MPAB'_RUBBER OXYGENASE CATALYTIC DOMAIN-CONTAINING PROTEIN"/>
    <property type="match status" value="1"/>
</dbReference>
<evidence type="ECO:0000313" key="2">
    <source>
        <dbReference type="EMBL" id="WXA90423.1"/>
    </source>
</evidence>
<name>A0ABZ2JVD4_9BACT</name>
<dbReference type="Pfam" id="PF09995">
    <property type="entry name" value="MPAB_Lcp_cat"/>
    <property type="match status" value="1"/>
</dbReference>
<accession>A0ABZ2JVD4</accession>